<evidence type="ECO:0000313" key="1">
    <source>
        <dbReference type="EMBL" id="ATV60883.1"/>
    </source>
</evidence>
<organism evidence="1 2">
    <name type="scientific">Fusobacterium pseudoperiodonticum</name>
    <dbReference type="NCBI Taxonomy" id="2663009"/>
    <lineage>
        <taxon>Bacteria</taxon>
        <taxon>Fusobacteriati</taxon>
        <taxon>Fusobacteriota</taxon>
        <taxon>Fusobacteriia</taxon>
        <taxon>Fusobacteriales</taxon>
        <taxon>Fusobacteriaceae</taxon>
        <taxon>Fusobacterium</taxon>
    </lineage>
</organism>
<dbReference type="RefSeq" id="WP_099986642.1">
    <property type="nucleotide sequence ID" value="NZ_CP024700.1"/>
</dbReference>
<name>A0AAD0AK60_9FUSO</name>
<reference evidence="1 2" key="1">
    <citation type="submission" date="2017-11" db="EMBL/GenBank/DDBJ databases">
        <title>Genome sequencing of Fusobacterium periodonticum KCOM 1263.</title>
        <authorList>
            <person name="Kook J.-K."/>
            <person name="Park S.-N."/>
            <person name="Lim Y.K."/>
        </authorList>
    </citation>
    <scope>NUCLEOTIDE SEQUENCE [LARGE SCALE GENOMIC DNA]</scope>
    <source>
        <strain evidence="1 2">KCOM 1263</strain>
    </source>
</reference>
<sequence>MEFNEKLAKHNLVADEDSKIHQKGKDQIKTGAVTLVALAVPVKIYTDIEESQADLRKILGEEAEKYYAKLVEISKK</sequence>
<protein>
    <submittedName>
        <fullName evidence="1">Uncharacterized protein</fullName>
    </submittedName>
</protein>
<evidence type="ECO:0000313" key="2">
    <source>
        <dbReference type="Proteomes" id="UP000228552"/>
    </source>
</evidence>
<dbReference type="AlphaFoldDB" id="A0AAD0AK60"/>
<proteinExistence type="predicted"/>
<keyword evidence="2" id="KW-1185">Reference proteome</keyword>
<dbReference type="EMBL" id="CP024700">
    <property type="protein sequence ID" value="ATV60883.1"/>
    <property type="molecule type" value="Genomic_DNA"/>
</dbReference>
<accession>A0AAD0AK60</accession>
<gene>
    <name evidence="1" type="ORF">CTM74_02920</name>
</gene>
<dbReference type="Proteomes" id="UP000228552">
    <property type="component" value="Chromosome"/>
</dbReference>